<evidence type="ECO:0000313" key="3">
    <source>
        <dbReference type="Proteomes" id="UP000266841"/>
    </source>
</evidence>
<sequence length="668" mass="73144">DGETDRVATATDIASRTLPSKVEHDSFNDGAEASEELEAPNGETDRVATATDIASRTPVTSKAEHRGDTEESQPSSDEVSRNEDGTTHDDELLRGWRSSTLKDEGDSAPIDYSQLDESETPYEHGFLPGDHIIRWDMIHGIVLEVSDDKSEVTICDFGITSVKNDETSGEVQRDSTNERDVAEKLLDEQNANFIEALQDGSGSKGGDVNSESGEPKNKRQRLNVIILTKWSDLRKWSKVNYEGGLLSSKGGGKVSKSLKDFGQKTGKWFSSVTKSLRSEGDSQPQETHVTTVKRKFRSVRHDVDEKTGRCKHHPWIQLSCFNEDGELVSVRKKCPECIREDCPAMMGDASDNNESSPSAVHPSGDGAMSSHAEKFADQTETKTDIGEDDTPRANSESDDDGRPKSLAEMVSEANRVDNRSERKVIVKTVPSPSPSPERKGKSWRGGHWIKSVSGLFASKNDNESGIPISRSTSSDTEETDAKFSQQLQDPEETSDPNKLPRSDPAILVLARTRFILKHGEKVLPPYHIVNSNSECIAVWCKTGRWSTLQAQVFLHSTAIGHAKSSFVLTAGIAATQPWLIPVFAIGGMAAVGAPWAILKVASDKWHESTETLNDLFWAEAEPEVFVDCILKWGIGFAGDDATRVTDTVGKTSIDDKDHSTSPETSGET</sequence>
<gene>
    <name evidence="2" type="ORF">THAOC_16056</name>
</gene>
<organism evidence="2 3">
    <name type="scientific">Thalassiosira oceanica</name>
    <name type="common">Marine diatom</name>
    <dbReference type="NCBI Taxonomy" id="159749"/>
    <lineage>
        <taxon>Eukaryota</taxon>
        <taxon>Sar</taxon>
        <taxon>Stramenopiles</taxon>
        <taxon>Ochrophyta</taxon>
        <taxon>Bacillariophyta</taxon>
        <taxon>Coscinodiscophyceae</taxon>
        <taxon>Thalassiosirophycidae</taxon>
        <taxon>Thalassiosirales</taxon>
        <taxon>Thalassiosiraceae</taxon>
        <taxon>Thalassiosira</taxon>
    </lineage>
</organism>
<evidence type="ECO:0000256" key="1">
    <source>
        <dbReference type="SAM" id="MobiDB-lite"/>
    </source>
</evidence>
<feature type="region of interest" description="Disordered" evidence="1">
    <location>
        <begin position="348"/>
        <end position="445"/>
    </location>
</feature>
<dbReference type="OMA" id="LPPYHIV"/>
<feature type="compositionally biased region" description="Basic and acidic residues" evidence="1">
    <location>
        <begin position="78"/>
        <end position="105"/>
    </location>
</feature>
<protein>
    <submittedName>
        <fullName evidence="2">Uncharacterized protein</fullName>
    </submittedName>
</protein>
<dbReference type="AlphaFoldDB" id="K0SD61"/>
<name>K0SD61_THAOC</name>
<feature type="compositionally biased region" description="Basic and acidic residues" evidence="1">
    <location>
        <begin position="371"/>
        <end position="391"/>
    </location>
</feature>
<dbReference type="OrthoDB" id="421951at2759"/>
<keyword evidence="3" id="KW-1185">Reference proteome</keyword>
<proteinExistence type="predicted"/>
<evidence type="ECO:0000313" key="2">
    <source>
        <dbReference type="EMBL" id="EJK63295.1"/>
    </source>
</evidence>
<feature type="region of interest" description="Disordered" evidence="1">
    <location>
        <begin position="1"/>
        <end position="121"/>
    </location>
</feature>
<dbReference type="EMBL" id="AGNL01018332">
    <property type="protein sequence ID" value="EJK63295.1"/>
    <property type="molecule type" value="Genomic_DNA"/>
</dbReference>
<feature type="compositionally biased region" description="Basic and acidic residues" evidence="1">
    <location>
        <begin position="414"/>
        <end position="424"/>
    </location>
</feature>
<accession>K0SD61</accession>
<comment type="caution">
    <text evidence="2">The sequence shown here is derived from an EMBL/GenBank/DDBJ whole genome shotgun (WGS) entry which is preliminary data.</text>
</comment>
<feature type="non-terminal residue" evidence="2">
    <location>
        <position position="1"/>
    </location>
</feature>
<dbReference type="Proteomes" id="UP000266841">
    <property type="component" value="Unassembled WGS sequence"/>
</dbReference>
<reference evidence="2 3" key="1">
    <citation type="journal article" date="2012" name="Genome Biol.">
        <title>Genome and low-iron response of an oceanic diatom adapted to chronic iron limitation.</title>
        <authorList>
            <person name="Lommer M."/>
            <person name="Specht M."/>
            <person name="Roy A.S."/>
            <person name="Kraemer L."/>
            <person name="Andreson R."/>
            <person name="Gutowska M.A."/>
            <person name="Wolf J."/>
            <person name="Bergner S.V."/>
            <person name="Schilhabel M.B."/>
            <person name="Klostermeier U.C."/>
            <person name="Beiko R.G."/>
            <person name="Rosenstiel P."/>
            <person name="Hippler M."/>
            <person name="Laroche J."/>
        </authorList>
    </citation>
    <scope>NUCLEOTIDE SEQUENCE [LARGE SCALE GENOMIC DNA]</scope>
    <source>
        <strain evidence="2 3">CCMP1005</strain>
    </source>
</reference>
<dbReference type="eggNOG" id="ENOG502T3P0">
    <property type="taxonomic scope" value="Eukaryota"/>
</dbReference>
<feature type="region of interest" description="Disordered" evidence="1">
    <location>
        <begin position="198"/>
        <end position="217"/>
    </location>
</feature>
<feature type="region of interest" description="Disordered" evidence="1">
    <location>
        <begin position="459"/>
        <end position="501"/>
    </location>
</feature>